<gene>
    <name evidence="2" type="ORF">ENV52_11205</name>
</gene>
<proteinExistence type="predicted"/>
<organism evidence="2">
    <name type="scientific">Desulfobacca acetoxidans</name>
    <dbReference type="NCBI Taxonomy" id="60893"/>
    <lineage>
        <taxon>Bacteria</taxon>
        <taxon>Pseudomonadati</taxon>
        <taxon>Thermodesulfobacteriota</taxon>
        <taxon>Desulfobaccia</taxon>
        <taxon>Desulfobaccales</taxon>
        <taxon>Desulfobaccaceae</taxon>
        <taxon>Desulfobacca</taxon>
    </lineage>
</organism>
<reference evidence="2" key="1">
    <citation type="journal article" date="2020" name="mSystems">
        <title>Genome- and Community-Level Interaction Insights into Carbon Utilization and Element Cycling Functions of Hydrothermarchaeota in Hydrothermal Sediment.</title>
        <authorList>
            <person name="Zhou Z."/>
            <person name="Liu Y."/>
            <person name="Xu W."/>
            <person name="Pan J."/>
            <person name="Luo Z.H."/>
            <person name="Li M."/>
        </authorList>
    </citation>
    <scope>NUCLEOTIDE SEQUENCE [LARGE SCALE GENOMIC DNA]</scope>
    <source>
        <strain evidence="2">SpSt-767</strain>
    </source>
</reference>
<keyword evidence="1" id="KW-0732">Signal</keyword>
<evidence type="ECO:0000256" key="1">
    <source>
        <dbReference type="SAM" id="SignalP"/>
    </source>
</evidence>
<comment type="caution">
    <text evidence="2">The sequence shown here is derived from an EMBL/GenBank/DDBJ whole genome shotgun (WGS) entry which is preliminary data.</text>
</comment>
<dbReference type="AlphaFoldDB" id="A0A7V6A5H9"/>
<name>A0A7V6A5H9_9BACT</name>
<feature type="chain" id="PRO_5031338831" evidence="1">
    <location>
        <begin position="29"/>
        <end position="65"/>
    </location>
</feature>
<dbReference type="EMBL" id="DTGR01000174">
    <property type="protein sequence ID" value="HHS30253.1"/>
    <property type="molecule type" value="Genomic_DNA"/>
</dbReference>
<accession>A0A7V6A5H9</accession>
<evidence type="ECO:0000313" key="2">
    <source>
        <dbReference type="EMBL" id="HHS30253.1"/>
    </source>
</evidence>
<protein>
    <submittedName>
        <fullName evidence="2">Uncharacterized protein</fullName>
    </submittedName>
</protein>
<feature type="signal peptide" evidence="1">
    <location>
        <begin position="1"/>
        <end position="28"/>
    </location>
</feature>
<sequence length="65" mass="6942">MSKQAVRMGLNLALALLRAGGFGRVAWAANEQTDVKGIVEDVMWEGANSRWALASPPHPLPQSLG</sequence>